<evidence type="ECO:0000313" key="7">
    <source>
        <dbReference type="Proteomes" id="UP000316213"/>
    </source>
</evidence>
<keyword evidence="7" id="KW-1185">Reference proteome</keyword>
<evidence type="ECO:0000256" key="2">
    <source>
        <dbReference type="ARBA" id="ARBA00022963"/>
    </source>
</evidence>
<dbReference type="InterPro" id="IPR002641">
    <property type="entry name" value="PNPLA_dom"/>
</dbReference>
<keyword evidence="1 4" id="KW-0378">Hydrolase</keyword>
<feature type="short sequence motif" description="GXSXG" evidence="4">
    <location>
        <begin position="55"/>
        <end position="59"/>
    </location>
</feature>
<dbReference type="InterPro" id="IPR050301">
    <property type="entry name" value="NTE"/>
</dbReference>
<proteinExistence type="predicted"/>
<evidence type="ECO:0000256" key="4">
    <source>
        <dbReference type="PROSITE-ProRule" id="PRU01161"/>
    </source>
</evidence>
<dbReference type="Proteomes" id="UP000316213">
    <property type="component" value="Unassembled WGS sequence"/>
</dbReference>
<dbReference type="Gene3D" id="3.40.1090.10">
    <property type="entry name" value="Cytosolic phospholipase A2 catalytic domain"/>
    <property type="match status" value="1"/>
</dbReference>
<evidence type="ECO:0000259" key="5">
    <source>
        <dbReference type="PROSITE" id="PS51635"/>
    </source>
</evidence>
<feature type="short sequence motif" description="GXGXXG" evidence="4">
    <location>
        <begin position="28"/>
        <end position="33"/>
    </location>
</feature>
<dbReference type="GO" id="GO:0016787">
    <property type="term" value="F:hydrolase activity"/>
    <property type="evidence" value="ECO:0007669"/>
    <property type="project" value="UniProtKB-UniRule"/>
</dbReference>
<evidence type="ECO:0000313" key="6">
    <source>
        <dbReference type="EMBL" id="TWT89210.1"/>
    </source>
</evidence>
<organism evidence="6 7">
    <name type="scientific">Neorhodopirellula pilleata</name>
    <dbReference type="NCBI Taxonomy" id="2714738"/>
    <lineage>
        <taxon>Bacteria</taxon>
        <taxon>Pseudomonadati</taxon>
        <taxon>Planctomycetota</taxon>
        <taxon>Planctomycetia</taxon>
        <taxon>Pirellulales</taxon>
        <taxon>Pirellulaceae</taxon>
        <taxon>Neorhodopirellula</taxon>
    </lineage>
</organism>
<dbReference type="RefSeq" id="WP_146581977.1">
    <property type="nucleotide sequence ID" value="NZ_SJPM01000020.1"/>
</dbReference>
<dbReference type="EMBL" id="SJPM01000020">
    <property type="protein sequence ID" value="TWT89210.1"/>
    <property type="molecule type" value="Genomic_DNA"/>
</dbReference>
<dbReference type="PROSITE" id="PS51635">
    <property type="entry name" value="PNPLA"/>
    <property type="match status" value="1"/>
</dbReference>
<keyword evidence="3 4" id="KW-0443">Lipid metabolism</keyword>
<name>A0A5C5ZPQ9_9BACT</name>
<comment type="caution">
    <text evidence="4">Lacks conserved residue(s) required for the propagation of feature annotation.</text>
</comment>
<keyword evidence="2 4" id="KW-0442">Lipid degradation</keyword>
<dbReference type="AlphaFoldDB" id="A0A5C5ZPQ9"/>
<dbReference type="PANTHER" id="PTHR14226">
    <property type="entry name" value="NEUROPATHY TARGET ESTERASE/SWISS CHEESE D.MELANOGASTER"/>
    <property type="match status" value="1"/>
</dbReference>
<sequence>MSWLNLFSPRPSSEIVESPRRAVVALGGGGARGLAHLGAMQAIGESGVQIERIVGVSMGSLVGAMCALDPDIQQVQARALQLLHSPIFQSKQKHLCGVAPPDDDEHSGSTFSWYSRLKKVLDAHRRITKAVRGSSLISDAPLRESIEHLLPDVDIADVPNPLSIVAVDLLSGGRVVLESGSLRKAVLASTAIPGIFPPVPWDDMLLCDIGVIESIPTVIAQSYASDLTIAVDVGQDPMRIQRCDTALDVMMRLDDICERMMRRHVIEVADIVIRPEVGNIAWFDFSSSETVIELGRSAAKRTLNDYLYRRVA</sequence>
<dbReference type="InterPro" id="IPR016035">
    <property type="entry name" value="Acyl_Trfase/lysoPLipase"/>
</dbReference>
<evidence type="ECO:0000256" key="1">
    <source>
        <dbReference type="ARBA" id="ARBA00022801"/>
    </source>
</evidence>
<dbReference type="SUPFAM" id="SSF52151">
    <property type="entry name" value="FabD/lysophospholipase-like"/>
    <property type="match status" value="1"/>
</dbReference>
<feature type="active site" description="Nucleophile" evidence="4">
    <location>
        <position position="57"/>
    </location>
</feature>
<dbReference type="GO" id="GO:0016042">
    <property type="term" value="P:lipid catabolic process"/>
    <property type="evidence" value="ECO:0007669"/>
    <property type="project" value="UniProtKB-UniRule"/>
</dbReference>
<dbReference type="PANTHER" id="PTHR14226:SF76">
    <property type="entry name" value="NTE FAMILY PROTEIN RSSA"/>
    <property type="match status" value="1"/>
</dbReference>
<evidence type="ECO:0000256" key="3">
    <source>
        <dbReference type="ARBA" id="ARBA00023098"/>
    </source>
</evidence>
<feature type="domain" description="PNPLA" evidence="5">
    <location>
        <begin position="24"/>
        <end position="221"/>
    </location>
</feature>
<dbReference type="Pfam" id="PF01734">
    <property type="entry name" value="Patatin"/>
    <property type="match status" value="1"/>
</dbReference>
<feature type="active site" description="Proton acceptor" evidence="4">
    <location>
        <position position="208"/>
    </location>
</feature>
<dbReference type="OrthoDB" id="9770965at2"/>
<accession>A0A5C5ZPQ9</accession>
<comment type="caution">
    <text evidence="6">The sequence shown here is derived from an EMBL/GenBank/DDBJ whole genome shotgun (WGS) entry which is preliminary data.</text>
</comment>
<gene>
    <name evidence="6" type="primary">rssA</name>
    <name evidence="6" type="ORF">Pla100_56780</name>
</gene>
<reference evidence="6 7" key="1">
    <citation type="submission" date="2019-02" db="EMBL/GenBank/DDBJ databases">
        <title>Deep-cultivation of Planctomycetes and their phenomic and genomic characterization uncovers novel biology.</title>
        <authorList>
            <person name="Wiegand S."/>
            <person name="Jogler M."/>
            <person name="Boedeker C."/>
            <person name="Pinto D."/>
            <person name="Vollmers J."/>
            <person name="Rivas-Marin E."/>
            <person name="Kohn T."/>
            <person name="Peeters S.H."/>
            <person name="Heuer A."/>
            <person name="Rast P."/>
            <person name="Oberbeckmann S."/>
            <person name="Bunk B."/>
            <person name="Jeske O."/>
            <person name="Meyerdierks A."/>
            <person name="Storesund J.E."/>
            <person name="Kallscheuer N."/>
            <person name="Luecker S."/>
            <person name="Lage O.M."/>
            <person name="Pohl T."/>
            <person name="Merkel B.J."/>
            <person name="Hornburger P."/>
            <person name="Mueller R.-W."/>
            <person name="Bruemmer F."/>
            <person name="Labrenz M."/>
            <person name="Spormann A.M."/>
            <person name="Op Den Camp H."/>
            <person name="Overmann J."/>
            <person name="Amann R."/>
            <person name="Jetten M.S.M."/>
            <person name="Mascher T."/>
            <person name="Medema M.H."/>
            <person name="Devos D.P."/>
            <person name="Kaster A.-K."/>
            <person name="Ovreas L."/>
            <person name="Rohde M."/>
            <person name="Galperin M.Y."/>
            <person name="Jogler C."/>
        </authorList>
    </citation>
    <scope>NUCLEOTIDE SEQUENCE [LARGE SCALE GENOMIC DNA]</scope>
    <source>
        <strain evidence="6 7">Pla100</strain>
    </source>
</reference>
<protein>
    <submittedName>
        <fullName evidence="6">NTE family protein RssA</fullName>
    </submittedName>
</protein>